<evidence type="ECO:0000256" key="4">
    <source>
        <dbReference type="ARBA" id="ARBA00023002"/>
    </source>
</evidence>
<dbReference type="PROSITE" id="PS51790">
    <property type="entry name" value="MSRB"/>
    <property type="match status" value="1"/>
</dbReference>
<sequence length="169" mass="18347">MPLPVRPRLLAAIKPSSFAPAAARNTPRILPASAHQHRNMSNKSEGEWRAVLSPEQFRVLRQKGTEPAGTGTYNKHKEEGVYSCAGCGTPLYKSTTKFDSGCGWPAFFDAIPGAVKRHDDSSYGMTRTEITCAACGGHLGHVFKGEGFPTPTDERHCVNSISLNFAKDK</sequence>
<proteinExistence type="inferred from homology"/>
<comment type="catalytic activity">
    <reaction evidence="5">
        <text>L-methionyl-[protein] + [thioredoxin]-disulfide + H2O = L-methionyl-(R)-S-oxide-[protein] + [thioredoxin]-dithiol</text>
        <dbReference type="Rhea" id="RHEA:24164"/>
        <dbReference type="Rhea" id="RHEA-COMP:10698"/>
        <dbReference type="Rhea" id="RHEA-COMP:10700"/>
        <dbReference type="Rhea" id="RHEA-COMP:12313"/>
        <dbReference type="Rhea" id="RHEA-COMP:12314"/>
        <dbReference type="ChEBI" id="CHEBI:15377"/>
        <dbReference type="ChEBI" id="CHEBI:16044"/>
        <dbReference type="ChEBI" id="CHEBI:29950"/>
        <dbReference type="ChEBI" id="CHEBI:45764"/>
        <dbReference type="ChEBI" id="CHEBI:50058"/>
        <dbReference type="EC" id="1.8.4.12"/>
    </reaction>
</comment>
<evidence type="ECO:0000256" key="1">
    <source>
        <dbReference type="ARBA" id="ARBA00007174"/>
    </source>
</evidence>
<evidence type="ECO:0000256" key="3">
    <source>
        <dbReference type="ARBA" id="ARBA00022833"/>
    </source>
</evidence>
<keyword evidence="3 5" id="KW-0862">Zinc</keyword>
<dbReference type="PANTHER" id="PTHR46081:SF8">
    <property type="entry name" value="PEPTIDE METHIONINE SULFOXIDE REDUCTASE 2"/>
    <property type="match status" value="1"/>
</dbReference>
<protein>
    <recommendedName>
        <fullName evidence="5">Peptide-methionine (R)-S-oxide reductase</fullName>
        <ecNumber evidence="5">1.8.4.12</ecNumber>
    </recommendedName>
</protein>
<dbReference type="GO" id="GO:0046872">
    <property type="term" value="F:metal ion binding"/>
    <property type="evidence" value="ECO:0007669"/>
    <property type="project" value="UniProtKB-KW"/>
</dbReference>
<comment type="cofactor">
    <cofactor evidence="5">
        <name>Zn(2+)</name>
        <dbReference type="ChEBI" id="CHEBI:29105"/>
    </cofactor>
    <text evidence="5">Binds 1 zinc ion per subunit.</text>
</comment>
<name>A0A9P3LD05_9APHY</name>
<dbReference type="InterPro" id="IPR002579">
    <property type="entry name" value="Met_Sox_Rdtase_MsrB_dom"/>
</dbReference>
<evidence type="ECO:0000313" key="8">
    <source>
        <dbReference type="Proteomes" id="UP000703269"/>
    </source>
</evidence>
<keyword evidence="8" id="KW-1185">Reference proteome</keyword>
<evidence type="ECO:0000256" key="2">
    <source>
        <dbReference type="ARBA" id="ARBA00022723"/>
    </source>
</evidence>
<dbReference type="AlphaFoldDB" id="A0A9P3LD05"/>
<dbReference type="PANTHER" id="PTHR46081">
    <property type="entry name" value="PEPTIDE METHIONINE SULFOXIDE REDUCTASE 2"/>
    <property type="match status" value="1"/>
</dbReference>
<dbReference type="Proteomes" id="UP000703269">
    <property type="component" value="Unassembled WGS sequence"/>
</dbReference>
<dbReference type="EMBL" id="BPQB01000019">
    <property type="protein sequence ID" value="GJE91031.1"/>
    <property type="molecule type" value="Genomic_DNA"/>
</dbReference>
<dbReference type="SUPFAM" id="SSF51316">
    <property type="entry name" value="Mss4-like"/>
    <property type="match status" value="1"/>
</dbReference>
<dbReference type="InterPro" id="IPR028427">
    <property type="entry name" value="Met_Sox_Rdtase_MsrB"/>
</dbReference>
<dbReference type="EC" id="1.8.4.12" evidence="5"/>
<organism evidence="7 8">
    <name type="scientific">Phanerochaete sordida</name>
    <dbReference type="NCBI Taxonomy" id="48140"/>
    <lineage>
        <taxon>Eukaryota</taxon>
        <taxon>Fungi</taxon>
        <taxon>Dikarya</taxon>
        <taxon>Basidiomycota</taxon>
        <taxon>Agaricomycotina</taxon>
        <taxon>Agaricomycetes</taxon>
        <taxon>Polyporales</taxon>
        <taxon>Phanerochaetaceae</taxon>
        <taxon>Phanerochaete</taxon>
    </lineage>
</organism>
<keyword evidence="4 5" id="KW-0560">Oxidoreductase</keyword>
<reference evidence="7 8" key="1">
    <citation type="submission" date="2021-08" db="EMBL/GenBank/DDBJ databases">
        <title>Draft Genome Sequence of Phanerochaete sordida strain YK-624.</title>
        <authorList>
            <person name="Mori T."/>
            <person name="Dohra H."/>
            <person name="Suzuki T."/>
            <person name="Kawagishi H."/>
            <person name="Hirai H."/>
        </authorList>
    </citation>
    <scope>NUCLEOTIDE SEQUENCE [LARGE SCALE GENOMIC DNA]</scope>
    <source>
        <strain evidence="7 8">YK-624</strain>
    </source>
</reference>
<dbReference type="OrthoDB" id="44061at2759"/>
<feature type="domain" description="MsrB" evidence="6">
    <location>
        <begin position="45"/>
        <end position="168"/>
    </location>
</feature>
<evidence type="ECO:0000313" key="7">
    <source>
        <dbReference type="EMBL" id="GJE91031.1"/>
    </source>
</evidence>
<dbReference type="Gene3D" id="2.170.150.20">
    <property type="entry name" value="Peptide methionine sulfoxide reductase"/>
    <property type="match status" value="1"/>
</dbReference>
<keyword evidence="2 5" id="KW-0479">Metal-binding</keyword>
<accession>A0A9P3LD05</accession>
<comment type="caution">
    <text evidence="7">The sequence shown here is derived from an EMBL/GenBank/DDBJ whole genome shotgun (WGS) entry which is preliminary data.</text>
</comment>
<dbReference type="GO" id="GO:0030091">
    <property type="term" value="P:protein repair"/>
    <property type="evidence" value="ECO:0007669"/>
    <property type="project" value="InterPro"/>
</dbReference>
<dbReference type="FunFam" id="2.170.150.20:FF:000009">
    <property type="entry name" value="Peptide-methionine (R)-S-oxide reductase"/>
    <property type="match status" value="1"/>
</dbReference>
<evidence type="ECO:0000256" key="5">
    <source>
        <dbReference type="RuleBase" id="RU365044"/>
    </source>
</evidence>
<comment type="similarity">
    <text evidence="1 5">Belongs to the MsrB Met sulfoxide reductase family.</text>
</comment>
<evidence type="ECO:0000259" key="6">
    <source>
        <dbReference type="PROSITE" id="PS51790"/>
    </source>
</evidence>
<dbReference type="Pfam" id="PF01641">
    <property type="entry name" value="SelR"/>
    <property type="match status" value="1"/>
</dbReference>
<dbReference type="GO" id="GO:0033743">
    <property type="term" value="F:peptide-methionine (R)-S-oxide reductase activity"/>
    <property type="evidence" value="ECO:0007669"/>
    <property type="project" value="UniProtKB-EC"/>
</dbReference>
<dbReference type="NCBIfam" id="TIGR00357">
    <property type="entry name" value="peptide-methionine (R)-S-oxide reductase MsrB"/>
    <property type="match status" value="1"/>
</dbReference>
<gene>
    <name evidence="7" type="ORF">PsYK624_071790</name>
</gene>
<dbReference type="GO" id="GO:0006979">
    <property type="term" value="P:response to oxidative stress"/>
    <property type="evidence" value="ECO:0007669"/>
    <property type="project" value="InterPro"/>
</dbReference>
<dbReference type="InterPro" id="IPR011057">
    <property type="entry name" value="Mss4-like_sf"/>
</dbReference>